<evidence type="ECO:0000256" key="2">
    <source>
        <dbReference type="ARBA" id="ARBA00022801"/>
    </source>
</evidence>
<dbReference type="InterPro" id="IPR015991">
    <property type="entry name" value="TatD/YcfH-like"/>
</dbReference>
<dbReference type="FunFam" id="3.20.20.140:FF:000005">
    <property type="entry name" value="TatD family hydrolase"/>
    <property type="match status" value="1"/>
</dbReference>
<dbReference type="GO" id="GO:0016788">
    <property type="term" value="F:hydrolase activity, acting on ester bonds"/>
    <property type="evidence" value="ECO:0007669"/>
    <property type="project" value="InterPro"/>
</dbReference>
<organism evidence="3">
    <name type="scientific">hydrothermal vent metagenome</name>
    <dbReference type="NCBI Taxonomy" id="652676"/>
    <lineage>
        <taxon>unclassified sequences</taxon>
        <taxon>metagenomes</taxon>
        <taxon>ecological metagenomes</taxon>
    </lineage>
</organism>
<gene>
    <name evidence="3" type="ORF">MNBD_ALPHA12-257</name>
</gene>
<accession>A0A3B0U1I5</accession>
<dbReference type="InterPro" id="IPR001130">
    <property type="entry name" value="TatD-like"/>
</dbReference>
<dbReference type="NCBIfam" id="TIGR00010">
    <property type="entry name" value="YchF/TatD family DNA exonuclease"/>
    <property type="match status" value="1"/>
</dbReference>
<dbReference type="AlphaFoldDB" id="A0A3B0U1I5"/>
<protein>
    <submittedName>
        <fullName evidence="3">Uncharacterized metal-dependent hydrolase YcfH</fullName>
    </submittedName>
</protein>
<dbReference type="EMBL" id="UOEO01000141">
    <property type="protein sequence ID" value="VAW20472.1"/>
    <property type="molecule type" value="Genomic_DNA"/>
</dbReference>
<proteinExistence type="predicted"/>
<dbReference type="PANTHER" id="PTHR46124">
    <property type="entry name" value="D-AMINOACYL-TRNA DEACYLASE"/>
    <property type="match status" value="1"/>
</dbReference>
<dbReference type="CDD" id="cd01310">
    <property type="entry name" value="TatD_DNAse"/>
    <property type="match status" value="1"/>
</dbReference>
<dbReference type="SUPFAM" id="SSF51556">
    <property type="entry name" value="Metallo-dependent hydrolases"/>
    <property type="match status" value="1"/>
</dbReference>
<evidence type="ECO:0000256" key="1">
    <source>
        <dbReference type="ARBA" id="ARBA00022723"/>
    </source>
</evidence>
<dbReference type="GO" id="GO:0004536">
    <property type="term" value="F:DNA nuclease activity"/>
    <property type="evidence" value="ECO:0007669"/>
    <property type="project" value="InterPro"/>
</dbReference>
<dbReference type="PROSITE" id="PS01137">
    <property type="entry name" value="TATD_1"/>
    <property type="match status" value="1"/>
</dbReference>
<dbReference type="PANTHER" id="PTHR46124:SF2">
    <property type="entry name" value="D-AMINOACYL-TRNA DEACYLASE"/>
    <property type="match status" value="1"/>
</dbReference>
<dbReference type="GO" id="GO:0005829">
    <property type="term" value="C:cytosol"/>
    <property type="evidence" value="ECO:0007669"/>
    <property type="project" value="TreeGrafter"/>
</dbReference>
<dbReference type="PROSITE" id="PS01090">
    <property type="entry name" value="TATD_2"/>
    <property type="match status" value="1"/>
</dbReference>
<reference evidence="3" key="1">
    <citation type="submission" date="2018-06" db="EMBL/GenBank/DDBJ databases">
        <authorList>
            <person name="Zhirakovskaya E."/>
        </authorList>
    </citation>
    <scope>NUCLEOTIDE SEQUENCE</scope>
</reference>
<dbReference type="InterPro" id="IPR018228">
    <property type="entry name" value="DNase_TatD-rel_CS"/>
</dbReference>
<dbReference type="PIRSF" id="PIRSF005902">
    <property type="entry name" value="DNase_TatD"/>
    <property type="match status" value="1"/>
</dbReference>
<name>A0A3B0U1I5_9ZZZZ</name>
<sequence>MLFDSHCHLDFDSLSGDIAGVLTRMQEADIVGCITISTRVENFGKISAIAERFDNVWCSIGTHPHNAAEEIHIETEDLVRLARHKKCVGIGETGLDYHYNHAPHADQKTVFIRHIRAARQTGLPLIIHARSADDDVAEILRRQMEEGAFSFVLHCFSSGRKLAETALELGGYISFSGIITFKNANDIREVAKLVPDDRLLVETDAPYLAPVPYRGQDNQPAFVRHSAEKLAQIREQDFASLAARTTRNFATLFAKTGVEVA</sequence>
<keyword evidence="1" id="KW-0479">Metal-binding</keyword>
<dbReference type="Gene3D" id="3.20.20.140">
    <property type="entry name" value="Metal-dependent hydrolases"/>
    <property type="match status" value="1"/>
</dbReference>
<dbReference type="GO" id="GO:0046872">
    <property type="term" value="F:metal ion binding"/>
    <property type="evidence" value="ECO:0007669"/>
    <property type="project" value="UniProtKB-KW"/>
</dbReference>
<dbReference type="InterPro" id="IPR032466">
    <property type="entry name" value="Metal_Hydrolase"/>
</dbReference>
<evidence type="ECO:0000313" key="3">
    <source>
        <dbReference type="EMBL" id="VAW20472.1"/>
    </source>
</evidence>
<dbReference type="Pfam" id="PF01026">
    <property type="entry name" value="TatD_DNase"/>
    <property type="match status" value="1"/>
</dbReference>
<keyword evidence="2 3" id="KW-0378">Hydrolase</keyword>
<dbReference type="PROSITE" id="PS01091">
    <property type="entry name" value="TATD_3"/>
    <property type="match status" value="1"/>
</dbReference>